<evidence type="ECO:0000313" key="3">
    <source>
        <dbReference type="Proteomes" id="UP000315700"/>
    </source>
</evidence>
<dbReference type="PROSITE" id="PS00409">
    <property type="entry name" value="PROKAR_NTER_METHYL"/>
    <property type="match status" value="1"/>
</dbReference>
<sequence>MPRSSRRGFTLIELLVVIAIIAILIALLLPAVQQAREAARRATCKNNMRQHGLALHNYHDTFNVFPPGWIAVDPVTRRPSAHEGVNGAGWGTMILPMVEQGPLYNSWNPNVALESPLNQAFRESQLPVFKCPSDPQPLTFDIGEEDDPTQIICKLAIANYIASFGSIAIDDCENAPGTAPVLASGQCKGNGAFYHNSRVRIGDFIDGTSNTMIVGERKTDPVENWYSTWSGRVAEAEEGIQRVLGSLDHPPNDPHRHFDDFSSQHTGGAHFVLGDGHTRFVSSNIDQEVYQSLGTISGGERVGDF</sequence>
<dbReference type="InterPro" id="IPR011453">
    <property type="entry name" value="DUF1559"/>
</dbReference>
<dbReference type="Gene3D" id="3.30.700.10">
    <property type="entry name" value="Glycoprotein, Type 4 Pilin"/>
    <property type="match status" value="1"/>
</dbReference>
<dbReference type="SUPFAM" id="SSF54523">
    <property type="entry name" value="Pili subunits"/>
    <property type="match status" value="1"/>
</dbReference>
<dbReference type="InterPro" id="IPR045584">
    <property type="entry name" value="Pilin-like"/>
</dbReference>
<dbReference type="Pfam" id="PF07596">
    <property type="entry name" value="SBP_bac_10"/>
    <property type="match status" value="1"/>
</dbReference>
<dbReference type="InterPro" id="IPR027558">
    <property type="entry name" value="Pre_pil_HX9DG_C"/>
</dbReference>
<dbReference type="NCBIfam" id="TIGR02532">
    <property type="entry name" value="IV_pilin_GFxxxE"/>
    <property type="match status" value="1"/>
</dbReference>
<evidence type="ECO:0000259" key="1">
    <source>
        <dbReference type="Pfam" id="PF07596"/>
    </source>
</evidence>
<evidence type="ECO:0000313" key="2">
    <source>
        <dbReference type="EMBL" id="QDT52448.1"/>
    </source>
</evidence>
<dbReference type="Proteomes" id="UP000315700">
    <property type="component" value="Chromosome"/>
</dbReference>
<dbReference type="PANTHER" id="PTHR30093">
    <property type="entry name" value="GENERAL SECRETION PATHWAY PROTEIN G"/>
    <property type="match status" value="1"/>
</dbReference>
<proteinExistence type="predicted"/>
<dbReference type="InParanoid" id="A0A517S8K2"/>
<accession>A0A517S8K2</accession>
<dbReference type="PANTHER" id="PTHR30093:SF2">
    <property type="entry name" value="TYPE II SECRETION SYSTEM PROTEIN H"/>
    <property type="match status" value="1"/>
</dbReference>
<dbReference type="AlphaFoldDB" id="A0A517S8K2"/>
<keyword evidence="3" id="KW-1185">Reference proteome</keyword>
<protein>
    <submittedName>
        <fullName evidence="2">Type II secretion system protein G</fullName>
    </submittedName>
</protein>
<dbReference type="OrthoDB" id="255848at2"/>
<dbReference type="EMBL" id="CP036271">
    <property type="protein sequence ID" value="QDT52448.1"/>
    <property type="molecule type" value="Genomic_DNA"/>
</dbReference>
<organism evidence="2 3">
    <name type="scientific">Caulifigura coniformis</name>
    <dbReference type="NCBI Taxonomy" id="2527983"/>
    <lineage>
        <taxon>Bacteria</taxon>
        <taxon>Pseudomonadati</taxon>
        <taxon>Planctomycetota</taxon>
        <taxon>Planctomycetia</taxon>
        <taxon>Planctomycetales</taxon>
        <taxon>Planctomycetaceae</taxon>
        <taxon>Caulifigura</taxon>
    </lineage>
</organism>
<feature type="domain" description="DUF1559" evidence="1">
    <location>
        <begin position="33"/>
        <end position="288"/>
    </location>
</feature>
<dbReference type="InterPro" id="IPR012902">
    <property type="entry name" value="N_methyl_site"/>
</dbReference>
<reference evidence="2 3" key="1">
    <citation type="submission" date="2019-02" db="EMBL/GenBank/DDBJ databases">
        <title>Deep-cultivation of Planctomycetes and their phenomic and genomic characterization uncovers novel biology.</title>
        <authorList>
            <person name="Wiegand S."/>
            <person name="Jogler M."/>
            <person name="Boedeker C."/>
            <person name="Pinto D."/>
            <person name="Vollmers J."/>
            <person name="Rivas-Marin E."/>
            <person name="Kohn T."/>
            <person name="Peeters S.H."/>
            <person name="Heuer A."/>
            <person name="Rast P."/>
            <person name="Oberbeckmann S."/>
            <person name="Bunk B."/>
            <person name="Jeske O."/>
            <person name="Meyerdierks A."/>
            <person name="Storesund J.E."/>
            <person name="Kallscheuer N."/>
            <person name="Luecker S."/>
            <person name="Lage O.M."/>
            <person name="Pohl T."/>
            <person name="Merkel B.J."/>
            <person name="Hornburger P."/>
            <person name="Mueller R.-W."/>
            <person name="Bruemmer F."/>
            <person name="Labrenz M."/>
            <person name="Spormann A.M."/>
            <person name="Op den Camp H."/>
            <person name="Overmann J."/>
            <person name="Amann R."/>
            <person name="Jetten M.S.M."/>
            <person name="Mascher T."/>
            <person name="Medema M.H."/>
            <person name="Devos D.P."/>
            <person name="Kaster A.-K."/>
            <person name="Ovreas L."/>
            <person name="Rohde M."/>
            <person name="Galperin M.Y."/>
            <person name="Jogler C."/>
        </authorList>
    </citation>
    <scope>NUCLEOTIDE SEQUENCE [LARGE SCALE GENOMIC DNA]</scope>
    <source>
        <strain evidence="2 3">Pan44</strain>
    </source>
</reference>
<gene>
    <name evidence="2" type="primary">xcpT_7</name>
    <name evidence="2" type="ORF">Pan44_04600</name>
</gene>
<dbReference type="RefSeq" id="WP_145026806.1">
    <property type="nucleotide sequence ID" value="NZ_CP036271.1"/>
</dbReference>
<dbReference type="NCBIfam" id="TIGR04294">
    <property type="entry name" value="pre_pil_HX9DG"/>
    <property type="match status" value="1"/>
</dbReference>
<dbReference type="Pfam" id="PF07963">
    <property type="entry name" value="N_methyl"/>
    <property type="match status" value="1"/>
</dbReference>
<dbReference type="KEGG" id="ccos:Pan44_04600"/>
<name>A0A517S8K2_9PLAN</name>